<dbReference type="Gene3D" id="3.60.10.10">
    <property type="entry name" value="Endonuclease/exonuclease/phosphatase"/>
    <property type="match status" value="1"/>
</dbReference>
<comment type="caution">
    <text evidence="2">The sequence shown here is derived from an EMBL/GenBank/DDBJ whole genome shotgun (WGS) entry which is preliminary data.</text>
</comment>
<dbReference type="InterPro" id="IPR046985">
    <property type="entry name" value="IP5"/>
</dbReference>
<dbReference type="AlphaFoldDB" id="A0A2P7YMD8"/>
<dbReference type="Pfam" id="PF22669">
    <property type="entry name" value="Exo_endo_phos2"/>
    <property type="match status" value="1"/>
</dbReference>
<organism evidence="2 3">
    <name type="scientific">Candidozyma pseudohaemuli</name>
    <dbReference type="NCBI Taxonomy" id="418784"/>
    <lineage>
        <taxon>Eukaryota</taxon>
        <taxon>Fungi</taxon>
        <taxon>Dikarya</taxon>
        <taxon>Ascomycota</taxon>
        <taxon>Saccharomycotina</taxon>
        <taxon>Pichiomycetes</taxon>
        <taxon>Metschnikowiaceae</taxon>
        <taxon>Candidozyma</taxon>
    </lineage>
</organism>
<dbReference type="SMART" id="SM00128">
    <property type="entry name" value="IPPc"/>
    <property type="match status" value="1"/>
</dbReference>
<dbReference type="Proteomes" id="UP000241107">
    <property type="component" value="Unassembled WGS sequence"/>
</dbReference>
<evidence type="ECO:0000313" key="2">
    <source>
        <dbReference type="EMBL" id="PSK37137.1"/>
    </source>
</evidence>
<dbReference type="GO" id="GO:0046856">
    <property type="term" value="P:phosphatidylinositol dephosphorylation"/>
    <property type="evidence" value="ECO:0007669"/>
    <property type="project" value="InterPro"/>
</dbReference>
<dbReference type="STRING" id="418784.A0A2P7YMD8"/>
<dbReference type="InterPro" id="IPR036691">
    <property type="entry name" value="Endo/exonu/phosph_ase_sf"/>
</dbReference>
<dbReference type="PANTHER" id="PTHR11200">
    <property type="entry name" value="INOSITOL 5-PHOSPHATASE"/>
    <property type="match status" value="1"/>
</dbReference>
<dbReference type="GO" id="GO:0004439">
    <property type="term" value="F:phosphatidylinositol-4,5-bisphosphate 5-phosphatase activity"/>
    <property type="evidence" value="ECO:0007669"/>
    <property type="project" value="TreeGrafter"/>
</dbReference>
<gene>
    <name evidence="2" type="ORF">C7M61_003564</name>
</gene>
<feature type="domain" description="Inositol polyphosphate-related phosphatase" evidence="1">
    <location>
        <begin position="4"/>
        <end position="329"/>
    </location>
</feature>
<dbReference type="OrthoDB" id="62798at2759"/>
<dbReference type="GeneID" id="36566952"/>
<dbReference type="InterPro" id="IPR000300">
    <property type="entry name" value="IPPc"/>
</dbReference>
<accession>A0A2P7YMD8</accession>
<dbReference type="SUPFAM" id="SSF56219">
    <property type="entry name" value="DNase I-like"/>
    <property type="match status" value="1"/>
</dbReference>
<evidence type="ECO:0000259" key="1">
    <source>
        <dbReference type="SMART" id="SM00128"/>
    </source>
</evidence>
<name>A0A2P7YMD8_9ASCO</name>
<dbReference type="RefSeq" id="XP_024712988.1">
    <property type="nucleotide sequence ID" value="XM_024858901.1"/>
</dbReference>
<dbReference type="EMBL" id="PYFQ01000009">
    <property type="protein sequence ID" value="PSK37137.1"/>
    <property type="molecule type" value="Genomic_DNA"/>
</dbReference>
<dbReference type="VEuPathDB" id="FungiDB:C7M61_003564"/>
<sequence length="377" mass="42872">MLKDQIPLYLNTFNLAKKPLDPVEYLLSIVPTLPKEPAHLYVFGFQEFCTVMDGCFEETARLLLIKANEVAIEVLKTGYGYGPDALSFTTIAFQHVGAIGLFAITPYPSKFRDCKTATASCGNGGTSLKGGVGIRVKYVYEESKLTELTFTNAHLGAFEGEVYYQRRIRNIWAIQRALDFGDGYSFLKPGSHAFFMGDLNFRTRKDPKDEVRKQEVSQPFNYTTSRLPEAEVELLVLKYDELTQGKANGDLFSGFTEGCITFKPTYKYHPGMAIYNQHRCPLWCDRIFYQSTYRKEQPNILAYDSIDEYLRSDHRPVYLLITIPREAPESIIGHNGNLVILPSNIPNRHLSHNARKDMRVAEQEDIVSGPTMMYMNC</sequence>
<reference evidence="2 3" key="1">
    <citation type="submission" date="2018-03" db="EMBL/GenBank/DDBJ databases">
        <title>Candida pseudohaemulonii genome assembly and annotation.</title>
        <authorList>
            <person name="Munoz J.F."/>
            <person name="Gade L.G."/>
            <person name="Chow N.A."/>
            <person name="Litvintseva A.P."/>
            <person name="Loparev V.N."/>
            <person name="Cuomo C.A."/>
        </authorList>
    </citation>
    <scope>NUCLEOTIDE SEQUENCE [LARGE SCALE GENOMIC DNA]</scope>
    <source>
        <strain evidence="2 3">B12108</strain>
    </source>
</reference>
<protein>
    <recommendedName>
        <fullName evidence="1">Inositol polyphosphate-related phosphatase domain-containing protein</fullName>
    </recommendedName>
</protein>
<dbReference type="PANTHER" id="PTHR11200:SF275">
    <property type="entry name" value="LD06095P"/>
    <property type="match status" value="1"/>
</dbReference>
<proteinExistence type="predicted"/>
<keyword evidence="3" id="KW-1185">Reference proteome</keyword>
<evidence type="ECO:0000313" key="3">
    <source>
        <dbReference type="Proteomes" id="UP000241107"/>
    </source>
</evidence>